<dbReference type="RefSeq" id="WP_106597800.1">
    <property type="nucleotide sequence ID" value="NZ_PYAS01000012.1"/>
</dbReference>
<dbReference type="OrthoDB" id="963567at2"/>
<protein>
    <submittedName>
        <fullName evidence="1">Uncharacterized protein</fullName>
    </submittedName>
</protein>
<sequence length="123" mass="14271">MKGHYFFKWLFLTVLSVSVLHFRESSSIGQYRTEQLFSGQSILQKRVPGYGYCQKLSKARSAGFVYFKNTQYNRLTELSNSLNTSVSGHPELRLRPACAEFHVQNQHFRSRSLTSDDHSIFRS</sequence>
<evidence type="ECO:0000313" key="2">
    <source>
        <dbReference type="Proteomes" id="UP000241964"/>
    </source>
</evidence>
<organism evidence="1 2">
    <name type="scientific">Dyadobacter jiangsuensis</name>
    <dbReference type="NCBI Taxonomy" id="1591085"/>
    <lineage>
        <taxon>Bacteria</taxon>
        <taxon>Pseudomonadati</taxon>
        <taxon>Bacteroidota</taxon>
        <taxon>Cytophagia</taxon>
        <taxon>Cytophagales</taxon>
        <taxon>Spirosomataceae</taxon>
        <taxon>Dyadobacter</taxon>
    </lineage>
</organism>
<dbReference type="AlphaFoldDB" id="A0A2P8FTY7"/>
<comment type="caution">
    <text evidence="1">The sequence shown here is derived from an EMBL/GenBank/DDBJ whole genome shotgun (WGS) entry which is preliminary data.</text>
</comment>
<reference evidence="1 2" key="1">
    <citation type="submission" date="2018-03" db="EMBL/GenBank/DDBJ databases">
        <title>Genomic Encyclopedia of Archaeal and Bacterial Type Strains, Phase II (KMG-II): from individual species to whole genera.</title>
        <authorList>
            <person name="Goeker M."/>
        </authorList>
    </citation>
    <scope>NUCLEOTIDE SEQUENCE [LARGE SCALE GENOMIC DNA]</scope>
    <source>
        <strain evidence="1 2">DSM 29057</strain>
    </source>
</reference>
<dbReference type="EMBL" id="PYAS01000012">
    <property type="protein sequence ID" value="PSL25192.1"/>
    <property type="molecule type" value="Genomic_DNA"/>
</dbReference>
<name>A0A2P8FTY7_9BACT</name>
<keyword evidence="2" id="KW-1185">Reference proteome</keyword>
<gene>
    <name evidence="1" type="ORF">CLV60_112111</name>
</gene>
<proteinExistence type="predicted"/>
<accession>A0A2P8FTY7</accession>
<dbReference type="Proteomes" id="UP000241964">
    <property type="component" value="Unassembled WGS sequence"/>
</dbReference>
<evidence type="ECO:0000313" key="1">
    <source>
        <dbReference type="EMBL" id="PSL25192.1"/>
    </source>
</evidence>